<protein>
    <submittedName>
        <fullName evidence="1">Uncharacterized protein</fullName>
    </submittedName>
</protein>
<comment type="caution">
    <text evidence="1">The sequence shown here is derived from an EMBL/GenBank/DDBJ whole genome shotgun (WGS) entry which is preliminary data.</text>
</comment>
<organism evidence="1 2">
    <name type="scientific">Nostoc paludosum FACHB-159</name>
    <dbReference type="NCBI Taxonomy" id="2692908"/>
    <lineage>
        <taxon>Bacteria</taxon>
        <taxon>Bacillati</taxon>
        <taxon>Cyanobacteriota</taxon>
        <taxon>Cyanophyceae</taxon>
        <taxon>Nostocales</taxon>
        <taxon>Nostocaceae</taxon>
        <taxon>Nostoc</taxon>
    </lineage>
</organism>
<keyword evidence="2" id="KW-1185">Reference proteome</keyword>
<accession>A0ABR8K3Y2</accession>
<name>A0ABR8K3Y2_9NOSO</name>
<reference evidence="1 2" key="1">
    <citation type="journal article" date="2020" name="ISME J.">
        <title>Comparative genomics reveals insights into cyanobacterial evolution and habitat adaptation.</title>
        <authorList>
            <person name="Chen M.Y."/>
            <person name="Teng W.K."/>
            <person name="Zhao L."/>
            <person name="Hu C.X."/>
            <person name="Zhou Y.K."/>
            <person name="Han B.P."/>
            <person name="Song L.R."/>
            <person name="Shu W.S."/>
        </authorList>
    </citation>
    <scope>NUCLEOTIDE SEQUENCE [LARGE SCALE GENOMIC DNA]</scope>
    <source>
        <strain evidence="1 2">FACHB-159</strain>
    </source>
</reference>
<proteinExistence type="predicted"/>
<sequence length="284" mass="32521">MKKLNKIMLLMNFVQAGDRPKKRIFPYAAIIASITAAFVDCVSVAQPTTGSVPEPPLPQAYMDAVEDAKIAEPREIYRNLTPIVWYNSDLKWDKSRVLVVAWTSFRGYAENVGNSMLLPRDLWVTAVPDLQKFCKVYSPTSQTSLDYRLNQVLGLPPDKTANRYIVELWVEPRSLFRPSKDPNITDHEAELEFPLTNAFESISNSYQDWFTQQFKSRYASSNASAAVINYPWTQLGYTYDWGSQSDWQKLDPKRSPHVGLSEFVIREWSQVTVHSTQSAKDYCK</sequence>
<evidence type="ECO:0000313" key="1">
    <source>
        <dbReference type="EMBL" id="MBD2734162.1"/>
    </source>
</evidence>
<dbReference type="Proteomes" id="UP000637383">
    <property type="component" value="Unassembled WGS sequence"/>
</dbReference>
<gene>
    <name evidence="1" type="ORF">H6H03_09560</name>
</gene>
<dbReference type="EMBL" id="JACJTU010000007">
    <property type="protein sequence ID" value="MBD2734162.1"/>
    <property type="molecule type" value="Genomic_DNA"/>
</dbReference>
<evidence type="ECO:0000313" key="2">
    <source>
        <dbReference type="Proteomes" id="UP000637383"/>
    </source>
</evidence>